<sequence length="158" mass="16827">MSAPQTVPELIETARVTAKAAEDQIAAGASDAEVLAGTLALEAIAIDTFAAFEARSQHHFRRGPFARKLKAQLLEAGEADLADRIYSYYLAVNVLKHGMGNSHRDLWLSKNNMFTVIQAPDGFVAQNGQAGLVDVTKAGFFDGLAAAILEAHAFLEGA</sequence>
<organism evidence="1 2">
    <name type="scientific">Yoonia ponticola</name>
    <dbReference type="NCBI Taxonomy" id="1524255"/>
    <lineage>
        <taxon>Bacteria</taxon>
        <taxon>Pseudomonadati</taxon>
        <taxon>Pseudomonadota</taxon>
        <taxon>Alphaproteobacteria</taxon>
        <taxon>Rhodobacterales</taxon>
        <taxon>Paracoccaceae</taxon>
        <taxon>Yoonia</taxon>
    </lineage>
</organism>
<protein>
    <submittedName>
        <fullName evidence="1">Uncharacterized protein</fullName>
    </submittedName>
</protein>
<evidence type="ECO:0000313" key="2">
    <source>
        <dbReference type="Proteomes" id="UP000535415"/>
    </source>
</evidence>
<gene>
    <name evidence="1" type="ORF">FHS72_001290</name>
</gene>
<dbReference type="EMBL" id="JACIJM010000003">
    <property type="protein sequence ID" value="MBB5721678.1"/>
    <property type="molecule type" value="Genomic_DNA"/>
</dbReference>
<accession>A0A7W9BJF5</accession>
<keyword evidence="2" id="KW-1185">Reference proteome</keyword>
<proteinExistence type="predicted"/>
<comment type="caution">
    <text evidence="1">The sequence shown here is derived from an EMBL/GenBank/DDBJ whole genome shotgun (WGS) entry which is preliminary data.</text>
</comment>
<dbReference type="RefSeq" id="WP_183527255.1">
    <property type="nucleotide sequence ID" value="NZ_JACIJM010000003.1"/>
</dbReference>
<reference evidence="1 2" key="1">
    <citation type="submission" date="2020-08" db="EMBL/GenBank/DDBJ databases">
        <title>Genomic Encyclopedia of Type Strains, Phase IV (KMG-IV): sequencing the most valuable type-strain genomes for metagenomic binning, comparative biology and taxonomic classification.</title>
        <authorList>
            <person name="Goeker M."/>
        </authorList>
    </citation>
    <scope>NUCLEOTIDE SEQUENCE [LARGE SCALE GENOMIC DNA]</scope>
    <source>
        <strain evidence="1 2">DSM 101064</strain>
    </source>
</reference>
<evidence type="ECO:0000313" key="1">
    <source>
        <dbReference type="EMBL" id="MBB5721678.1"/>
    </source>
</evidence>
<dbReference type="AlphaFoldDB" id="A0A7W9BJF5"/>
<dbReference type="Proteomes" id="UP000535415">
    <property type="component" value="Unassembled WGS sequence"/>
</dbReference>
<name>A0A7W9BJF5_9RHOB</name>